<dbReference type="AlphaFoldDB" id="A0A6V7GUH4"/>
<gene>
    <name evidence="2" type="ORF">MHI_LOCUS115316</name>
</gene>
<evidence type="ECO:0000256" key="1">
    <source>
        <dbReference type="SAM" id="Phobius"/>
    </source>
</evidence>
<keyword evidence="1" id="KW-0812">Transmembrane</keyword>
<sequence length="63" mass="7270">FNTAENWGIKSNIIRVSYGTVVLSIVRYGLVLLYDVVNKILVKRNLAIQRVLLLLTTKIQLRR</sequence>
<feature type="non-terminal residue" evidence="2">
    <location>
        <position position="1"/>
    </location>
</feature>
<evidence type="ECO:0000313" key="2">
    <source>
        <dbReference type="EMBL" id="CAD1469224.1"/>
    </source>
</evidence>
<evidence type="ECO:0000313" key="3">
    <source>
        <dbReference type="Proteomes" id="UP000752696"/>
    </source>
</evidence>
<keyword evidence="1" id="KW-1133">Transmembrane helix</keyword>
<proteinExistence type="predicted"/>
<comment type="caution">
    <text evidence="2">The sequence shown here is derived from an EMBL/GenBank/DDBJ whole genome shotgun (WGS) entry which is preliminary data.</text>
</comment>
<reference evidence="2" key="1">
    <citation type="submission" date="2020-07" db="EMBL/GenBank/DDBJ databases">
        <authorList>
            <person name="Nazaruddin N."/>
        </authorList>
    </citation>
    <scope>NUCLEOTIDE SEQUENCE</scope>
</reference>
<organism evidence="2 3">
    <name type="scientific">Heterotrigona itama</name>
    <dbReference type="NCBI Taxonomy" id="395501"/>
    <lineage>
        <taxon>Eukaryota</taxon>
        <taxon>Metazoa</taxon>
        <taxon>Ecdysozoa</taxon>
        <taxon>Arthropoda</taxon>
        <taxon>Hexapoda</taxon>
        <taxon>Insecta</taxon>
        <taxon>Pterygota</taxon>
        <taxon>Neoptera</taxon>
        <taxon>Endopterygota</taxon>
        <taxon>Hymenoptera</taxon>
        <taxon>Apocrita</taxon>
        <taxon>Aculeata</taxon>
        <taxon>Apoidea</taxon>
        <taxon>Anthophila</taxon>
        <taxon>Apidae</taxon>
        <taxon>Heterotrigona</taxon>
    </lineage>
</organism>
<dbReference type="EMBL" id="CAJDYZ010001989">
    <property type="protein sequence ID" value="CAD1469224.1"/>
    <property type="molecule type" value="Genomic_DNA"/>
</dbReference>
<accession>A0A6V7GUH4</accession>
<feature type="transmembrane region" description="Helical" evidence="1">
    <location>
        <begin position="16"/>
        <end position="37"/>
    </location>
</feature>
<keyword evidence="1" id="KW-0472">Membrane</keyword>
<name>A0A6V7GUH4_9HYME</name>
<dbReference type="Proteomes" id="UP000752696">
    <property type="component" value="Unassembled WGS sequence"/>
</dbReference>
<protein>
    <submittedName>
        <fullName evidence="2">Uncharacterized protein</fullName>
    </submittedName>
</protein>
<keyword evidence="3" id="KW-1185">Reference proteome</keyword>